<protein>
    <submittedName>
        <fullName evidence="4">CsbD-like protein</fullName>
    </submittedName>
</protein>
<dbReference type="OrthoDB" id="2143260at2"/>
<dbReference type="AlphaFoldDB" id="A0A543CEV7"/>
<accession>A0A543CEV7</accession>
<evidence type="ECO:0000313" key="4">
    <source>
        <dbReference type="EMBL" id="TQL95635.1"/>
    </source>
</evidence>
<dbReference type="InterPro" id="IPR008462">
    <property type="entry name" value="CsbD"/>
</dbReference>
<evidence type="ECO:0000256" key="1">
    <source>
        <dbReference type="ARBA" id="ARBA00009129"/>
    </source>
</evidence>
<dbReference type="RefSeq" id="WP_141953986.1">
    <property type="nucleotide sequence ID" value="NZ_VFOZ01000001.1"/>
</dbReference>
<dbReference type="EMBL" id="VFOZ01000001">
    <property type="protein sequence ID" value="TQL95635.1"/>
    <property type="molecule type" value="Genomic_DNA"/>
</dbReference>
<dbReference type="Pfam" id="PF05532">
    <property type="entry name" value="CsbD"/>
    <property type="match status" value="1"/>
</dbReference>
<evidence type="ECO:0000313" key="5">
    <source>
        <dbReference type="Proteomes" id="UP000316096"/>
    </source>
</evidence>
<dbReference type="InterPro" id="IPR036629">
    <property type="entry name" value="YjbJ_sf"/>
</dbReference>
<feature type="region of interest" description="Disordered" evidence="2">
    <location>
        <begin position="1"/>
        <end position="64"/>
    </location>
</feature>
<reference evidence="4 5" key="1">
    <citation type="submission" date="2019-06" db="EMBL/GenBank/DDBJ databases">
        <title>Sequencing the genomes of 1000 actinobacteria strains.</title>
        <authorList>
            <person name="Klenk H.-P."/>
        </authorList>
    </citation>
    <scope>NUCLEOTIDE SEQUENCE [LARGE SCALE GENOMIC DNA]</scope>
    <source>
        <strain evidence="4 5">DSM 102200</strain>
    </source>
</reference>
<evidence type="ECO:0000256" key="2">
    <source>
        <dbReference type="SAM" id="MobiDB-lite"/>
    </source>
</evidence>
<organism evidence="4 5">
    <name type="scientific">Actinoallomurus bryophytorum</name>
    <dbReference type="NCBI Taxonomy" id="1490222"/>
    <lineage>
        <taxon>Bacteria</taxon>
        <taxon>Bacillati</taxon>
        <taxon>Actinomycetota</taxon>
        <taxon>Actinomycetes</taxon>
        <taxon>Streptosporangiales</taxon>
        <taxon>Thermomonosporaceae</taxon>
        <taxon>Actinoallomurus</taxon>
    </lineage>
</organism>
<comment type="caution">
    <text evidence="4">The sequence shown here is derived from an EMBL/GenBank/DDBJ whole genome shotgun (WGS) entry which is preliminary data.</text>
</comment>
<sequence length="64" mass="7024">MSLIDKVKNKLQMAKGHSKEQAGRVADDPDLEARGRGDRMSGGAKQAGEHLKDMGKDIKKSFKK</sequence>
<keyword evidence="5" id="KW-1185">Reference proteome</keyword>
<dbReference type="Proteomes" id="UP000316096">
    <property type="component" value="Unassembled WGS sequence"/>
</dbReference>
<feature type="domain" description="CsbD-like" evidence="3">
    <location>
        <begin position="5"/>
        <end position="56"/>
    </location>
</feature>
<evidence type="ECO:0000259" key="3">
    <source>
        <dbReference type="Pfam" id="PF05532"/>
    </source>
</evidence>
<feature type="compositionally biased region" description="Basic and acidic residues" evidence="2">
    <location>
        <begin position="17"/>
        <end position="39"/>
    </location>
</feature>
<comment type="similarity">
    <text evidence="1">Belongs to the UPF0337 (CsbD) family.</text>
</comment>
<name>A0A543CEV7_9ACTN</name>
<proteinExistence type="inferred from homology"/>
<dbReference type="SUPFAM" id="SSF69047">
    <property type="entry name" value="Hypothetical protein YjbJ"/>
    <property type="match status" value="1"/>
</dbReference>
<gene>
    <name evidence="4" type="ORF">FB559_1143</name>
</gene>
<feature type="compositionally biased region" description="Basic and acidic residues" evidence="2">
    <location>
        <begin position="47"/>
        <end position="64"/>
    </location>
</feature>